<gene>
    <name evidence="2" type="ORF">WCY31_04780</name>
</gene>
<keyword evidence="1" id="KW-0812">Transmembrane</keyword>
<keyword evidence="1" id="KW-1133">Transmembrane helix</keyword>
<dbReference type="Pfam" id="PF13160">
    <property type="entry name" value="DUF3995"/>
    <property type="match status" value="1"/>
</dbReference>
<sequence>MTLIVLAAITLLIVTALFHIYWAFGGEAGLNRALPTKDGKRLLNPGRLLTFAVALLLFGCAFVAYALYVDASPAKPLLTAGWVLSILFILRAVGDFNAVGFFKKINATDFAAYDTKYFSPLCLSLGMLFALLSSRA</sequence>
<accession>A0ABZ3HBW3</accession>
<evidence type="ECO:0000313" key="3">
    <source>
        <dbReference type="Proteomes" id="UP001447842"/>
    </source>
</evidence>
<dbReference type="EMBL" id="CP147920">
    <property type="protein sequence ID" value="XAU16023.1"/>
    <property type="molecule type" value="Genomic_DNA"/>
</dbReference>
<keyword evidence="3" id="KW-1185">Reference proteome</keyword>
<dbReference type="Proteomes" id="UP001447842">
    <property type="component" value="Chromosome"/>
</dbReference>
<evidence type="ECO:0000256" key="1">
    <source>
        <dbReference type="SAM" id="Phobius"/>
    </source>
</evidence>
<protein>
    <submittedName>
        <fullName evidence="2">DUF3995 domain-containing protein</fullName>
    </submittedName>
</protein>
<evidence type="ECO:0000313" key="2">
    <source>
        <dbReference type="EMBL" id="XAU16023.1"/>
    </source>
</evidence>
<feature type="transmembrane region" description="Helical" evidence="1">
    <location>
        <begin position="49"/>
        <end position="68"/>
    </location>
</feature>
<dbReference type="RefSeq" id="WP_345973394.1">
    <property type="nucleotide sequence ID" value="NZ_CP147920.1"/>
</dbReference>
<proteinExistence type="predicted"/>
<feature type="transmembrane region" description="Helical" evidence="1">
    <location>
        <begin position="80"/>
        <end position="102"/>
    </location>
</feature>
<reference evidence="2 3" key="1">
    <citation type="submission" date="2024-03" db="EMBL/GenBank/DDBJ databases">
        <title>Sulfurimonas sp. HSL3-1.</title>
        <authorList>
            <person name="Wang S."/>
        </authorList>
    </citation>
    <scope>NUCLEOTIDE SEQUENCE [LARGE SCALE GENOMIC DNA]</scope>
    <source>
        <strain evidence="2 3">HSL3-1</strain>
    </source>
</reference>
<dbReference type="InterPro" id="IPR025058">
    <property type="entry name" value="DUF3995"/>
</dbReference>
<keyword evidence="1" id="KW-0472">Membrane</keyword>
<name>A0ABZ3HBW3_9BACT</name>
<organism evidence="2 3">
    <name type="scientific">Sulfurimonas diazotrophicus</name>
    <dbReference type="NCBI Taxonomy" id="3131939"/>
    <lineage>
        <taxon>Bacteria</taxon>
        <taxon>Pseudomonadati</taxon>
        <taxon>Campylobacterota</taxon>
        <taxon>Epsilonproteobacteria</taxon>
        <taxon>Campylobacterales</taxon>
        <taxon>Sulfurimonadaceae</taxon>
        <taxon>Sulfurimonas</taxon>
    </lineage>
</organism>